<gene>
    <name evidence="2" type="ORF">J2S59_001345</name>
</gene>
<keyword evidence="1" id="KW-0732">Signal</keyword>
<comment type="caution">
    <text evidence="2">The sequence shown here is derived from an EMBL/GenBank/DDBJ whole genome shotgun (WGS) entry which is preliminary data.</text>
</comment>
<dbReference type="EMBL" id="JAUSQM010000001">
    <property type="protein sequence ID" value="MDP9821536.1"/>
    <property type="molecule type" value="Genomic_DNA"/>
</dbReference>
<dbReference type="Proteomes" id="UP001240447">
    <property type="component" value="Unassembled WGS sequence"/>
</dbReference>
<evidence type="ECO:0000313" key="2">
    <source>
        <dbReference type="EMBL" id="MDP9821536.1"/>
    </source>
</evidence>
<evidence type="ECO:0000313" key="3">
    <source>
        <dbReference type="Proteomes" id="UP001240447"/>
    </source>
</evidence>
<protein>
    <recommendedName>
        <fullName evidence="4">DUF4232 domain-containing protein</fullName>
    </recommendedName>
</protein>
<sequence length="271" mass="28813">MMRRLALVAVLATVLAACTPASTPEPTPDLTAGLLQFSHDTARGRMVVQVRNDSSAPITPASITYDDPRLGPPIPADGMREIPAGSQRSFAVPLPTEPPCAGPVDAGGPTATVRTVDVTVTLPVTDPTEIVARHLAERCLVLAAAEVAELRWADRLRIEGERAWLVLEVRPTGGSGRLRIGDVTGTHLFGPVGTATWRVRRTVHGSGRPFRVELPVAPARCDGHAFAEGGNATAFRLRLSVGRRHGPVRLRMGERGATAALNFGARRCGLR</sequence>
<feature type="chain" id="PRO_5046234689" description="DUF4232 domain-containing protein" evidence="1">
    <location>
        <begin position="24"/>
        <end position="271"/>
    </location>
</feature>
<dbReference type="RefSeq" id="WP_306824944.1">
    <property type="nucleotide sequence ID" value="NZ_JAUSQM010000001.1"/>
</dbReference>
<reference evidence="2 3" key="1">
    <citation type="submission" date="2023-07" db="EMBL/GenBank/DDBJ databases">
        <title>Sequencing the genomes of 1000 actinobacteria strains.</title>
        <authorList>
            <person name="Klenk H.-P."/>
        </authorList>
    </citation>
    <scope>NUCLEOTIDE SEQUENCE [LARGE SCALE GENOMIC DNA]</scope>
    <source>
        <strain evidence="2 3">GD13</strain>
    </source>
</reference>
<evidence type="ECO:0000256" key="1">
    <source>
        <dbReference type="SAM" id="SignalP"/>
    </source>
</evidence>
<proteinExistence type="predicted"/>
<feature type="signal peptide" evidence="1">
    <location>
        <begin position="1"/>
        <end position="23"/>
    </location>
</feature>
<name>A0ABT9NMI0_9ACTN</name>
<accession>A0ABT9NMI0</accession>
<keyword evidence="3" id="KW-1185">Reference proteome</keyword>
<dbReference type="PROSITE" id="PS51257">
    <property type="entry name" value="PROKAR_LIPOPROTEIN"/>
    <property type="match status" value="1"/>
</dbReference>
<evidence type="ECO:0008006" key="4">
    <source>
        <dbReference type="Google" id="ProtNLM"/>
    </source>
</evidence>
<organism evidence="2 3">
    <name type="scientific">Nocardioides massiliensis</name>
    <dbReference type="NCBI Taxonomy" id="1325935"/>
    <lineage>
        <taxon>Bacteria</taxon>
        <taxon>Bacillati</taxon>
        <taxon>Actinomycetota</taxon>
        <taxon>Actinomycetes</taxon>
        <taxon>Propionibacteriales</taxon>
        <taxon>Nocardioidaceae</taxon>
        <taxon>Nocardioides</taxon>
    </lineage>
</organism>